<dbReference type="PANTHER" id="PTHR45444:SF3">
    <property type="entry name" value="XANTHINE DEHYDROGENASE"/>
    <property type="match status" value="1"/>
</dbReference>
<evidence type="ECO:0000313" key="7">
    <source>
        <dbReference type="Proteomes" id="UP000055019"/>
    </source>
</evidence>
<dbReference type="InterPro" id="IPR036884">
    <property type="entry name" value="2Fe-2S-bd_dom_sf"/>
</dbReference>
<dbReference type="InterPro" id="IPR005107">
    <property type="entry name" value="CO_DH_flav_C"/>
</dbReference>
<dbReference type="GO" id="GO:0004854">
    <property type="term" value="F:xanthine dehydrogenase activity"/>
    <property type="evidence" value="ECO:0007669"/>
    <property type="project" value="InterPro"/>
</dbReference>
<keyword evidence="7" id="KW-1185">Reference proteome</keyword>
<protein>
    <submittedName>
        <fullName evidence="6">FAD-binding molybdopterin dehydrogenase</fullName>
    </submittedName>
</protein>
<evidence type="ECO:0000256" key="1">
    <source>
        <dbReference type="ARBA" id="ARBA00022630"/>
    </source>
</evidence>
<dbReference type="InterPro" id="IPR002888">
    <property type="entry name" value="2Fe-2S-bd"/>
</dbReference>
<evidence type="ECO:0000256" key="4">
    <source>
        <dbReference type="ARBA" id="ARBA00023004"/>
    </source>
</evidence>
<dbReference type="EMBL" id="FCOM02000015">
    <property type="protein sequence ID" value="SAL66708.1"/>
    <property type="molecule type" value="Genomic_DNA"/>
</dbReference>
<dbReference type="PROSITE" id="PS00197">
    <property type="entry name" value="2FE2S_FER_1"/>
    <property type="match status" value="1"/>
</dbReference>
<dbReference type="Gene3D" id="3.30.465.10">
    <property type="match status" value="1"/>
</dbReference>
<dbReference type="InterPro" id="IPR016208">
    <property type="entry name" value="Ald_Oxase/xanthine_DH-like"/>
</dbReference>
<dbReference type="InterPro" id="IPR014307">
    <property type="entry name" value="Xanthine_DH_ssu"/>
</dbReference>
<dbReference type="GO" id="GO:0005506">
    <property type="term" value="F:iron ion binding"/>
    <property type="evidence" value="ECO:0007669"/>
    <property type="project" value="InterPro"/>
</dbReference>
<dbReference type="PROSITE" id="PS51387">
    <property type="entry name" value="FAD_PCMH"/>
    <property type="match status" value="1"/>
</dbReference>
<dbReference type="InterPro" id="IPR036683">
    <property type="entry name" value="CO_DH_flav_C_dom_sf"/>
</dbReference>
<comment type="caution">
    <text evidence="6">The sequence shown here is derived from an EMBL/GenBank/DDBJ whole genome shotgun (WGS) entry which is preliminary data.</text>
</comment>
<dbReference type="PIRSF" id="PIRSF036557">
    <property type="entry name" value="XdhA_RC"/>
    <property type="match status" value="1"/>
</dbReference>
<dbReference type="Pfam" id="PF03450">
    <property type="entry name" value="CO_deh_flav_C"/>
    <property type="match status" value="1"/>
</dbReference>
<dbReference type="SUPFAM" id="SSF54292">
    <property type="entry name" value="2Fe-2S ferredoxin-like"/>
    <property type="match status" value="1"/>
</dbReference>
<dbReference type="Pfam" id="PF00941">
    <property type="entry name" value="FAD_binding_5"/>
    <property type="match status" value="1"/>
</dbReference>
<dbReference type="SUPFAM" id="SSF47741">
    <property type="entry name" value="CO dehydrogenase ISP C-domain like"/>
    <property type="match status" value="1"/>
</dbReference>
<name>A0A158JCX1_9BURK</name>
<dbReference type="InterPro" id="IPR036318">
    <property type="entry name" value="FAD-bd_PCMH-like_sf"/>
</dbReference>
<dbReference type="Gene3D" id="3.30.390.50">
    <property type="entry name" value="CO dehydrogenase flavoprotein, C-terminal domain"/>
    <property type="match status" value="1"/>
</dbReference>
<dbReference type="Gene3D" id="3.30.43.10">
    <property type="entry name" value="Uridine Diphospho-n-acetylenolpyruvylglucosamine Reductase, domain 2"/>
    <property type="match status" value="1"/>
</dbReference>
<dbReference type="InterPro" id="IPR012175">
    <property type="entry name" value="Xanth_DH_ssu_bac"/>
</dbReference>
<reference evidence="6" key="1">
    <citation type="submission" date="2016-01" db="EMBL/GenBank/DDBJ databases">
        <authorList>
            <person name="Peeters C."/>
        </authorList>
    </citation>
    <scope>NUCLEOTIDE SEQUENCE [LARGE SCALE GENOMIC DNA]</scope>
    <source>
        <strain evidence="6">LMG 29317</strain>
    </source>
</reference>
<evidence type="ECO:0000313" key="6">
    <source>
        <dbReference type="EMBL" id="SAL66708.1"/>
    </source>
</evidence>
<evidence type="ECO:0000259" key="5">
    <source>
        <dbReference type="PROSITE" id="PS51387"/>
    </source>
</evidence>
<dbReference type="SUPFAM" id="SSF56176">
    <property type="entry name" value="FAD-binding/transporter-associated domain-like"/>
    <property type="match status" value="1"/>
</dbReference>
<evidence type="ECO:0000256" key="3">
    <source>
        <dbReference type="ARBA" id="ARBA00022827"/>
    </source>
</evidence>
<dbReference type="InterPro" id="IPR016166">
    <property type="entry name" value="FAD-bd_PCMH"/>
</dbReference>
<dbReference type="InterPro" id="IPR036010">
    <property type="entry name" value="2Fe-2S_ferredoxin-like_sf"/>
</dbReference>
<dbReference type="GO" id="GO:0071949">
    <property type="term" value="F:FAD binding"/>
    <property type="evidence" value="ECO:0007669"/>
    <property type="project" value="InterPro"/>
</dbReference>
<dbReference type="SUPFAM" id="SSF55447">
    <property type="entry name" value="CO dehydrogenase flavoprotein C-terminal domain-like"/>
    <property type="match status" value="1"/>
</dbReference>
<dbReference type="OrthoDB" id="9179439at2"/>
<dbReference type="AlphaFoldDB" id="A0A158JCX1"/>
<keyword evidence="4" id="KW-0408">Iron</keyword>
<evidence type="ECO:0000256" key="2">
    <source>
        <dbReference type="ARBA" id="ARBA00022723"/>
    </source>
</evidence>
<dbReference type="InterPro" id="IPR006058">
    <property type="entry name" value="2Fe2S_fd_BS"/>
</dbReference>
<keyword evidence="3" id="KW-0274">FAD</keyword>
<keyword evidence="2" id="KW-0479">Metal-binding</keyword>
<dbReference type="PANTHER" id="PTHR45444">
    <property type="entry name" value="XANTHINE DEHYDROGENASE"/>
    <property type="match status" value="1"/>
</dbReference>
<dbReference type="Proteomes" id="UP000055019">
    <property type="component" value="Unassembled WGS sequence"/>
</dbReference>
<dbReference type="InterPro" id="IPR012675">
    <property type="entry name" value="Beta-grasp_dom_sf"/>
</dbReference>
<accession>A0A158JCX1</accession>
<dbReference type="InterPro" id="IPR002346">
    <property type="entry name" value="Mopterin_DH_FAD-bd"/>
</dbReference>
<gene>
    <name evidence="6" type="ORF">AWB74_03763</name>
</gene>
<dbReference type="InterPro" id="IPR016169">
    <property type="entry name" value="FAD-bd_PCMH_sub2"/>
</dbReference>
<dbReference type="RefSeq" id="WP_061148238.1">
    <property type="nucleotide sequence ID" value="NZ_FCOM02000015.1"/>
</dbReference>
<dbReference type="Gene3D" id="1.10.150.120">
    <property type="entry name" value="[2Fe-2S]-binding domain"/>
    <property type="match status" value="1"/>
</dbReference>
<organism evidence="6 7">
    <name type="scientific">Caballeronia arvi</name>
    <dbReference type="NCBI Taxonomy" id="1777135"/>
    <lineage>
        <taxon>Bacteria</taxon>
        <taxon>Pseudomonadati</taxon>
        <taxon>Pseudomonadota</taxon>
        <taxon>Betaproteobacteria</taxon>
        <taxon>Burkholderiales</taxon>
        <taxon>Burkholderiaceae</taxon>
        <taxon>Caballeronia</taxon>
    </lineage>
</organism>
<proteinExistence type="predicted"/>
<dbReference type="InterPro" id="IPR016167">
    <property type="entry name" value="FAD-bd_PCMH_sub1"/>
</dbReference>
<keyword evidence="1" id="KW-0285">Flavoprotein</keyword>
<dbReference type="GO" id="GO:0051537">
    <property type="term" value="F:2 iron, 2 sulfur cluster binding"/>
    <property type="evidence" value="ECO:0007669"/>
    <property type="project" value="InterPro"/>
</dbReference>
<dbReference type="Gene3D" id="3.10.20.30">
    <property type="match status" value="1"/>
</dbReference>
<dbReference type="Pfam" id="PF01799">
    <property type="entry name" value="Fer2_2"/>
    <property type="match status" value="1"/>
</dbReference>
<feature type="domain" description="FAD-binding PCMH-type" evidence="5">
    <location>
        <begin position="210"/>
        <end position="384"/>
    </location>
</feature>
<sequence>MSEPINPSSNQPIRFYHRNAVREVSGASTTRTVLQYLREDARCTGTKEGCAEGDCGACTIVVGEPDGKGGVAFKAVNACVQFLPALDGRALFTVEDLRQPDGTLHPVQQALVDCHGSQCGFCTPGFAMSMFALYEKHGHATTGCAGACEKTTPSRQEISDALTGNLCRCTGYRPIIDAAEQMFEHAPLAPVNVPALARTLDSLRRDDTFHYEHAGRQFDAPRTVEALAALKDKNPNVRILAGSTDIGLWVTKQLRDLGDIVYVGQIEAFRHVETTDEWIEIGAGVTVERAYSELVKTYPELEETRLRFASLPIRNAGTLGGNVANGSPIGDSMPGLIALNARVVLQSVGGTREMPLEDLYIAYQKKDMADNEFVAAIRVPTRTGKRAKLQFRAYKLSKRFDSDISAVYAAFTFIADGDTIREPRLCFGGMAATPKRAAHAETILTDAHWHEATAQAAMLALSKDYQPLTDMRASSDYRLDTAKSLLYRFWLETRPQNPLSKSQLDVRAIELVEAK</sequence>
<dbReference type="SMART" id="SM01092">
    <property type="entry name" value="CO_deh_flav_C"/>
    <property type="match status" value="1"/>
</dbReference>
<dbReference type="NCBIfam" id="TIGR02963">
    <property type="entry name" value="xanthine_xdhA"/>
    <property type="match status" value="1"/>
</dbReference>